<dbReference type="PROSITE" id="PS50850">
    <property type="entry name" value="MFS"/>
    <property type="match status" value="1"/>
</dbReference>
<dbReference type="InterPro" id="IPR036259">
    <property type="entry name" value="MFS_trans_sf"/>
</dbReference>
<evidence type="ECO:0000259" key="8">
    <source>
        <dbReference type="PROSITE" id="PS50850"/>
    </source>
</evidence>
<feature type="transmembrane region" description="Helical" evidence="7">
    <location>
        <begin position="347"/>
        <end position="371"/>
    </location>
</feature>
<evidence type="ECO:0000256" key="6">
    <source>
        <dbReference type="SAM" id="MobiDB-lite"/>
    </source>
</evidence>
<evidence type="ECO:0000256" key="7">
    <source>
        <dbReference type="SAM" id="Phobius"/>
    </source>
</evidence>
<keyword evidence="2" id="KW-0813">Transport</keyword>
<evidence type="ECO:0000313" key="9">
    <source>
        <dbReference type="EMBL" id="SDR49270.1"/>
    </source>
</evidence>
<dbReference type="Proteomes" id="UP000199365">
    <property type="component" value="Unassembled WGS sequence"/>
</dbReference>
<feature type="transmembrane region" description="Helical" evidence="7">
    <location>
        <begin position="566"/>
        <end position="584"/>
    </location>
</feature>
<feature type="transmembrane region" description="Helical" evidence="7">
    <location>
        <begin position="245"/>
        <end position="268"/>
    </location>
</feature>
<proteinExistence type="predicted"/>
<dbReference type="AlphaFoldDB" id="A0A1H1JH61"/>
<evidence type="ECO:0000256" key="3">
    <source>
        <dbReference type="ARBA" id="ARBA00022692"/>
    </source>
</evidence>
<dbReference type="InterPro" id="IPR020846">
    <property type="entry name" value="MFS_dom"/>
</dbReference>
<feature type="transmembrane region" description="Helical" evidence="7">
    <location>
        <begin position="158"/>
        <end position="184"/>
    </location>
</feature>
<evidence type="ECO:0000256" key="5">
    <source>
        <dbReference type="ARBA" id="ARBA00023136"/>
    </source>
</evidence>
<dbReference type="Gene3D" id="1.20.1250.20">
    <property type="entry name" value="MFS general substrate transporter like domains"/>
    <property type="match status" value="1"/>
</dbReference>
<dbReference type="GO" id="GO:0005886">
    <property type="term" value="C:plasma membrane"/>
    <property type="evidence" value="ECO:0007669"/>
    <property type="project" value="TreeGrafter"/>
</dbReference>
<dbReference type="EMBL" id="FNKX01000002">
    <property type="protein sequence ID" value="SDR49270.1"/>
    <property type="molecule type" value="Genomic_DNA"/>
</dbReference>
<reference evidence="10" key="1">
    <citation type="submission" date="2016-10" db="EMBL/GenBank/DDBJ databases">
        <authorList>
            <person name="Varghese N."/>
            <person name="Submissions S."/>
        </authorList>
    </citation>
    <scope>NUCLEOTIDE SEQUENCE [LARGE SCALE GENOMIC DNA]</scope>
    <source>
        <strain evidence="10">DUS833</strain>
    </source>
</reference>
<protein>
    <submittedName>
        <fullName evidence="9">Drug resistance transporter, EmrB/QacA subfamily</fullName>
    </submittedName>
</protein>
<feature type="transmembrane region" description="Helical" evidence="7">
    <location>
        <begin position="91"/>
        <end position="115"/>
    </location>
</feature>
<evidence type="ECO:0000256" key="1">
    <source>
        <dbReference type="ARBA" id="ARBA00004127"/>
    </source>
</evidence>
<dbReference type="GO" id="GO:0022857">
    <property type="term" value="F:transmembrane transporter activity"/>
    <property type="evidence" value="ECO:0007669"/>
    <property type="project" value="InterPro"/>
</dbReference>
<dbReference type="InterPro" id="IPR011701">
    <property type="entry name" value="MFS"/>
</dbReference>
<gene>
    <name evidence="9" type="ORF">SAMN05445850_4831</name>
</gene>
<dbReference type="PANTHER" id="PTHR23501:SF191">
    <property type="entry name" value="VACUOLAR BASIC AMINO ACID TRANSPORTER 4"/>
    <property type="match status" value="1"/>
</dbReference>
<evidence type="ECO:0000256" key="4">
    <source>
        <dbReference type="ARBA" id="ARBA00022989"/>
    </source>
</evidence>
<sequence>MQESPRPVCGAVPGAPPVSRAVWYFARRILLTRGNPYNPQDVRQPAYNRRQPDRDPPCSVHPEPPSARSVNSTAPVSSAAAAPALPFRHALYAMLGIGLVNMLVALDQTVVSTALPSIVAELHGFEYFAWIASAYLLASVVTVPVFGRLGDYFGRKRFVIAAVITFTVASVLCGLANSMLFLAIARGLQGIGGGMMVGTAFASIPDLFPDPRTRVRWQVVLAAAYGIGTAAGPSLGGWMSEHLGWRSTFLVNLPVGAAALYFIWMHLPNFRRPHDGEVKIDWLGAGLVAGVLGGLQAFIEAVPKHGLTVGNLVLGACVIAGAIALFRCEKRATHPIVPLDLFKDAQLVTLFTLGMLSGFVMFSLIFFAPLLLQGGFGLSPQQAGLLATPIAACIALGSVVNTRIVIHMKKPTRILTIGFALLMFASIALAFANPNTPHWRIVLPMGAVGIGLGFILNNLNVFGQEIAGRERFGITTALLQSTRMVGGMLGTSIVATVVQHHYRNVVTRTMSVLGEPASSQWQPRFVDLRILIDEASRTQLIADMKKSGLDTLALIDSARDALVQSIHIGVWLTAVASLAAALLVQRISHVVFRKS</sequence>
<feature type="transmembrane region" description="Helical" evidence="7">
    <location>
        <begin position="484"/>
        <end position="502"/>
    </location>
</feature>
<dbReference type="SUPFAM" id="SSF103473">
    <property type="entry name" value="MFS general substrate transporter"/>
    <property type="match status" value="1"/>
</dbReference>
<dbReference type="Gene3D" id="1.20.1720.10">
    <property type="entry name" value="Multidrug resistance protein D"/>
    <property type="match status" value="1"/>
</dbReference>
<feature type="transmembrane region" description="Helical" evidence="7">
    <location>
        <begin position="438"/>
        <end position="463"/>
    </location>
</feature>
<feature type="transmembrane region" description="Helical" evidence="7">
    <location>
        <begin position="383"/>
        <end position="402"/>
    </location>
</feature>
<feature type="transmembrane region" description="Helical" evidence="7">
    <location>
        <begin position="190"/>
        <end position="208"/>
    </location>
</feature>
<evidence type="ECO:0000256" key="2">
    <source>
        <dbReference type="ARBA" id="ARBA00022448"/>
    </source>
</evidence>
<dbReference type="GO" id="GO:0012505">
    <property type="term" value="C:endomembrane system"/>
    <property type="evidence" value="ECO:0007669"/>
    <property type="project" value="UniProtKB-SubCell"/>
</dbReference>
<feature type="transmembrane region" description="Helical" evidence="7">
    <location>
        <begin position="220"/>
        <end position="239"/>
    </location>
</feature>
<keyword evidence="4 7" id="KW-1133">Transmembrane helix</keyword>
<keyword evidence="10" id="KW-1185">Reference proteome</keyword>
<accession>A0A1H1JH61</accession>
<feature type="transmembrane region" description="Helical" evidence="7">
    <location>
        <begin position="305"/>
        <end position="326"/>
    </location>
</feature>
<evidence type="ECO:0000313" key="10">
    <source>
        <dbReference type="Proteomes" id="UP000199365"/>
    </source>
</evidence>
<comment type="subcellular location">
    <subcellularLocation>
        <location evidence="1">Endomembrane system</location>
        <topology evidence="1">Multi-pass membrane protein</topology>
    </subcellularLocation>
</comment>
<keyword evidence="3 7" id="KW-0812">Transmembrane</keyword>
<feature type="domain" description="Major facilitator superfamily (MFS) profile" evidence="8">
    <location>
        <begin position="93"/>
        <end position="588"/>
    </location>
</feature>
<dbReference type="STRING" id="157910.SAMN05445850_4831"/>
<organism evidence="9 10">
    <name type="scientific">Paraburkholderia tuberum</name>
    <dbReference type="NCBI Taxonomy" id="157910"/>
    <lineage>
        <taxon>Bacteria</taxon>
        <taxon>Pseudomonadati</taxon>
        <taxon>Pseudomonadota</taxon>
        <taxon>Betaproteobacteria</taxon>
        <taxon>Burkholderiales</taxon>
        <taxon>Burkholderiaceae</taxon>
        <taxon>Paraburkholderia</taxon>
    </lineage>
</organism>
<dbReference type="Pfam" id="PF07690">
    <property type="entry name" value="MFS_1"/>
    <property type="match status" value="1"/>
</dbReference>
<dbReference type="PANTHER" id="PTHR23501">
    <property type="entry name" value="MAJOR FACILITATOR SUPERFAMILY"/>
    <property type="match status" value="1"/>
</dbReference>
<feature type="transmembrane region" description="Helical" evidence="7">
    <location>
        <begin position="280"/>
        <end position="299"/>
    </location>
</feature>
<feature type="transmembrane region" description="Helical" evidence="7">
    <location>
        <begin position="127"/>
        <end position="146"/>
    </location>
</feature>
<name>A0A1H1JH61_9BURK</name>
<feature type="transmembrane region" description="Helical" evidence="7">
    <location>
        <begin position="414"/>
        <end position="432"/>
    </location>
</feature>
<feature type="region of interest" description="Disordered" evidence="6">
    <location>
        <begin position="36"/>
        <end position="73"/>
    </location>
</feature>
<keyword evidence="5 7" id="KW-0472">Membrane</keyword>